<dbReference type="HOGENOM" id="CLU_029307_4_1_1"/>
<dbReference type="AlphaFoldDB" id="M1DVN5"/>
<dbReference type="InParanoid" id="M1DVN5"/>
<reference evidence="2" key="2">
    <citation type="submission" date="2015-06" db="UniProtKB">
        <authorList>
            <consortium name="EnsemblPlants"/>
        </authorList>
    </citation>
    <scope>IDENTIFICATION</scope>
    <source>
        <strain evidence="2">DM1-3 516 R44</strain>
    </source>
</reference>
<dbReference type="PANTHER" id="PTHR33180">
    <property type="entry name" value="PHOTOSYSTEM II CP43 REACTION CENTER PROTEIN"/>
    <property type="match status" value="1"/>
</dbReference>
<dbReference type="PANTHER" id="PTHR33180:SF31">
    <property type="entry name" value="POLYPROTEIN PROTEIN"/>
    <property type="match status" value="1"/>
</dbReference>
<proteinExistence type="predicted"/>
<sequence>MNDLSRIRVPQTTTTPSTLASVVGLAPPVQGPSHQSMNRLKTEGLRTIIEEKRLSIDGVIHRYLEIMNCLRSHKFQLFTKPHGPYVPNRVREFYTAYGPLVPQGKKPATKFNPVHYVVVRGRKVKCDNDVINAVLECSNNIDDSSH</sequence>
<name>M1DVN5_SOLTU</name>
<dbReference type="PaxDb" id="4113-PGSC0003DMT400095133"/>
<dbReference type="EnsemblPlants" id="PGSC0003DMT400095133">
    <property type="protein sequence ID" value="PGSC0003DMT400095133"/>
    <property type="gene ID" value="PGSC0003DMG400044704"/>
</dbReference>
<reference evidence="3" key="1">
    <citation type="journal article" date="2011" name="Nature">
        <title>Genome sequence and analysis of the tuber crop potato.</title>
        <authorList>
            <consortium name="The Potato Genome Sequencing Consortium"/>
        </authorList>
    </citation>
    <scope>NUCLEOTIDE SEQUENCE [LARGE SCALE GENOMIC DNA]</scope>
    <source>
        <strain evidence="3">cv. DM1-3 516 R44</strain>
    </source>
</reference>
<evidence type="ECO:0000259" key="1">
    <source>
        <dbReference type="Pfam" id="PF20167"/>
    </source>
</evidence>
<evidence type="ECO:0000313" key="2">
    <source>
        <dbReference type="EnsemblPlants" id="PGSC0003DMT400095133"/>
    </source>
</evidence>
<evidence type="ECO:0000313" key="3">
    <source>
        <dbReference type="Proteomes" id="UP000011115"/>
    </source>
</evidence>
<dbReference type="Pfam" id="PF20167">
    <property type="entry name" value="Transposase_32"/>
    <property type="match status" value="1"/>
</dbReference>
<dbReference type="Proteomes" id="UP000011115">
    <property type="component" value="Unassembled WGS sequence"/>
</dbReference>
<organism evidence="2 3">
    <name type="scientific">Solanum tuberosum</name>
    <name type="common">Potato</name>
    <dbReference type="NCBI Taxonomy" id="4113"/>
    <lineage>
        <taxon>Eukaryota</taxon>
        <taxon>Viridiplantae</taxon>
        <taxon>Streptophyta</taxon>
        <taxon>Embryophyta</taxon>
        <taxon>Tracheophyta</taxon>
        <taxon>Spermatophyta</taxon>
        <taxon>Magnoliopsida</taxon>
        <taxon>eudicotyledons</taxon>
        <taxon>Gunneridae</taxon>
        <taxon>Pentapetalae</taxon>
        <taxon>asterids</taxon>
        <taxon>lamiids</taxon>
        <taxon>Solanales</taxon>
        <taxon>Solanaceae</taxon>
        <taxon>Solanoideae</taxon>
        <taxon>Solaneae</taxon>
        <taxon>Solanum</taxon>
    </lineage>
</organism>
<protein>
    <recommendedName>
        <fullName evidence="1">Putative plant transposon protein domain-containing protein</fullName>
    </recommendedName>
</protein>
<accession>M1DVN5</accession>
<dbReference type="InterPro" id="IPR046796">
    <property type="entry name" value="Transposase_32_dom"/>
</dbReference>
<keyword evidence="3" id="KW-1185">Reference proteome</keyword>
<dbReference type="Gramene" id="PGSC0003DMT400095133">
    <property type="protein sequence ID" value="PGSC0003DMT400095133"/>
    <property type="gene ID" value="PGSC0003DMG400044704"/>
</dbReference>
<feature type="domain" description="Putative plant transposon protein" evidence="1">
    <location>
        <begin position="73"/>
        <end position="140"/>
    </location>
</feature>